<dbReference type="HAMAP" id="MF_01609">
    <property type="entry name" value="Glu_cys_ligase_2"/>
    <property type="match status" value="1"/>
</dbReference>
<dbReference type="STRING" id="287986.DV20_13345"/>
<comment type="function">
    <text evidence="5">ATP-dependent carboxylate-amine ligase which exhibits weak glutamate--cysteine ligase activity.</text>
</comment>
<comment type="similarity">
    <text evidence="5">Belongs to the glutamate--cysteine ligase type 2 family. YbdK subfamily.</text>
</comment>
<dbReference type="SUPFAM" id="SSF55931">
    <property type="entry name" value="Glutamine synthetase/guanido kinase"/>
    <property type="match status" value="1"/>
</dbReference>
<dbReference type="EC" id="6.3.2.2" evidence="5"/>
<dbReference type="AlphaFoldDB" id="A0A066U7Q2"/>
<evidence type="ECO:0000256" key="3">
    <source>
        <dbReference type="ARBA" id="ARBA00022840"/>
    </source>
</evidence>
<dbReference type="PANTHER" id="PTHR36510">
    <property type="entry name" value="GLUTAMATE--CYSTEINE LIGASE 2-RELATED"/>
    <property type="match status" value="1"/>
</dbReference>
<protein>
    <recommendedName>
        <fullName evidence="5">Putative glutamate--cysteine ligase 2</fullName>
        <ecNumber evidence="5">6.3.2.2</ecNumber>
    </recommendedName>
    <alternativeName>
        <fullName evidence="5">Gamma-glutamylcysteine synthetase 2</fullName>
        <shortName evidence="5">GCS 2</shortName>
        <shortName evidence="5">Gamma-GCS 2</shortName>
    </alternativeName>
</protein>
<dbReference type="GO" id="GO:0042398">
    <property type="term" value="P:modified amino acid biosynthetic process"/>
    <property type="evidence" value="ECO:0007669"/>
    <property type="project" value="InterPro"/>
</dbReference>
<keyword evidence="1 5" id="KW-0436">Ligase</keyword>
<dbReference type="Gene3D" id="3.30.590.20">
    <property type="match status" value="1"/>
</dbReference>
<reference evidence="6 7" key="1">
    <citation type="submission" date="2014-05" db="EMBL/GenBank/DDBJ databases">
        <title>Draft genome sequence of Amycolatopsis rifamycinica DSM 46095.</title>
        <authorList>
            <person name="Lal R."/>
            <person name="Saxena A."/>
            <person name="Kumari R."/>
            <person name="Mukherjee U."/>
            <person name="Singh P."/>
            <person name="Sangwan N."/>
            <person name="Mahato N.K."/>
        </authorList>
    </citation>
    <scope>NUCLEOTIDE SEQUENCE [LARGE SCALE GENOMIC DNA]</scope>
    <source>
        <strain evidence="6 7">DSM 46095</strain>
    </source>
</reference>
<evidence type="ECO:0000256" key="5">
    <source>
        <dbReference type="HAMAP-Rule" id="MF_01609"/>
    </source>
</evidence>
<dbReference type="eggNOG" id="COG2170">
    <property type="taxonomic scope" value="Bacteria"/>
</dbReference>
<comment type="catalytic activity">
    <reaction evidence="4 5">
        <text>L-cysteine + L-glutamate + ATP = gamma-L-glutamyl-L-cysteine + ADP + phosphate + H(+)</text>
        <dbReference type="Rhea" id="RHEA:13285"/>
        <dbReference type="ChEBI" id="CHEBI:15378"/>
        <dbReference type="ChEBI" id="CHEBI:29985"/>
        <dbReference type="ChEBI" id="CHEBI:30616"/>
        <dbReference type="ChEBI" id="CHEBI:35235"/>
        <dbReference type="ChEBI" id="CHEBI:43474"/>
        <dbReference type="ChEBI" id="CHEBI:58173"/>
        <dbReference type="ChEBI" id="CHEBI:456216"/>
        <dbReference type="EC" id="6.3.2.2"/>
    </reaction>
</comment>
<dbReference type="InterPro" id="IPR006336">
    <property type="entry name" value="GCS2"/>
</dbReference>
<keyword evidence="2 5" id="KW-0547">Nucleotide-binding</keyword>
<dbReference type="InterPro" id="IPR014746">
    <property type="entry name" value="Gln_synth/guanido_kin_cat_dom"/>
</dbReference>
<dbReference type="RefSeq" id="WP_043779845.1">
    <property type="nucleotide sequence ID" value="NZ_JMQI01000026.1"/>
</dbReference>
<sequence>MNVFPDAGPTIGVEEEFFLTDPVSGELVALNRQVVDAAATFGVDVGLELSPAQVETATPVCHSMREVRDRVVELRAVTAAAALQVGARLLAVGVPVAGAPLGRVTDTPRYRRMAREYGALITGQEVSGCHVHVGVPDREIAVRVSNHLRPWLPVLLGLTANSAVHHGRDTGFASWRAVRTSRWPCSGPPPVWTSAAEYDATVARMIDCGTVLDERMVYWDIRPSTHVPTLEVRISDVPATANETALLAAVVRALVSASLRKVHAGEPAPQVPDQVLRMASFRAAREGLTGQWLDPATGRLVPPAHLLNRLLKQLRPELEAFGEYPRVAKLLARQLGSGNGAAWQRAVWRERQDVPDLVASIAHRTLADSQPDLPAPRPLTA</sequence>
<organism evidence="6 7">
    <name type="scientific">Amycolatopsis rifamycinica</name>
    <dbReference type="NCBI Taxonomy" id="287986"/>
    <lineage>
        <taxon>Bacteria</taxon>
        <taxon>Bacillati</taxon>
        <taxon>Actinomycetota</taxon>
        <taxon>Actinomycetes</taxon>
        <taxon>Pseudonocardiales</taxon>
        <taxon>Pseudonocardiaceae</taxon>
        <taxon>Amycolatopsis</taxon>
    </lineage>
</organism>
<evidence type="ECO:0000313" key="6">
    <source>
        <dbReference type="EMBL" id="KDN21897.1"/>
    </source>
</evidence>
<evidence type="ECO:0000313" key="7">
    <source>
        <dbReference type="Proteomes" id="UP000027345"/>
    </source>
</evidence>
<dbReference type="GO" id="GO:0005524">
    <property type="term" value="F:ATP binding"/>
    <property type="evidence" value="ECO:0007669"/>
    <property type="project" value="UniProtKB-KW"/>
</dbReference>
<dbReference type="OrthoDB" id="9803842at2"/>
<dbReference type="EMBL" id="JMQI01000026">
    <property type="protein sequence ID" value="KDN21897.1"/>
    <property type="molecule type" value="Genomic_DNA"/>
</dbReference>
<dbReference type="Pfam" id="PF04107">
    <property type="entry name" value="GCS2"/>
    <property type="match status" value="1"/>
</dbReference>
<keyword evidence="3 5" id="KW-0067">ATP-binding</keyword>
<dbReference type="InterPro" id="IPR050141">
    <property type="entry name" value="GCL_type2/YbdK_subfam"/>
</dbReference>
<dbReference type="Proteomes" id="UP000027345">
    <property type="component" value="Unassembled WGS sequence"/>
</dbReference>
<proteinExistence type="inferred from homology"/>
<evidence type="ECO:0000256" key="4">
    <source>
        <dbReference type="ARBA" id="ARBA00048819"/>
    </source>
</evidence>
<evidence type="ECO:0000256" key="2">
    <source>
        <dbReference type="ARBA" id="ARBA00022741"/>
    </source>
</evidence>
<dbReference type="NCBIfam" id="TIGR02050">
    <property type="entry name" value="gshA_cyan_rel"/>
    <property type="match status" value="1"/>
</dbReference>
<gene>
    <name evidence="6" type="ORF">DV20_13345</name>
</gene>
<dbReference type="InterPro" id="IPR011793">
    <property type="entry name" value="YbdK"/>
</dbReference>
<name>A0A066U7Q2_9PSEU</name>
<dbReference type="GO" id="GO:0004357">
    <property type="term" value="F:glutamate-cysteine ligase activity"/>
    <property type="evidence" value="ECO:0007669"/>
    <property type="project" value="UniProtKB-EC"/>
</dbReference>
<dbReference type="NCBIfam" id="NF010041">
    <property type="entry name" value="PRK13517.1-1"/>
    <property type="match status" value="1"/>
</dbReference>
<comment type="caution">
    <text evidence="6">The sequence shown here is derived from an EMBL/GenBank/DDBJ whole genome shotgun (WGS) entry which is preliminary data.</text>
</comment>
<evidence type="ECO:0000256" key="1">
    <source>
        <dbReference type="ARBA" id="ARBA00022598"/>
    </source>
</evidence>
<dbReference type="PANTHER" id="PTHR36510:SF1">
    <property type="entry name" value="GLUTAMATE--CYSTEINE LIGASE 2-RELATED"/>
    <property type="match status" value="1"/>
</dbReference>
<keyword evidence="7" id="KW-1185">Reference proteome</keyword>
<accession>A0A066U7Q2</accession>